<evidence type="ECO:0000256" key="1">
    <source>
        <dbReference type="SAM" id="Coils"/>
    </source>
</evidence>
<dbReference type="OrthoDB" id="9944809at2759"/>
<reference evidence="3" key="1">
    <citation type="submission" date="2021-02" db="EMBL/GenBank/DDBJ databases">
        <title>Genome sequence Cadophora malorum strain M34.</title>
        <authorList>
            <person name="Stefanovic E."/>
            <person name="Vu D."/>
            <person name="Scully C."/>
            <person name="Dijksterhuis J."/>
            <person name="Roader J."/>
            <person name="Houbraken J."/>
        </authorList>
    </citation>
    <scope>NUCLEOTIDE SEQUENCE</scope>
    <source>
        <strain evidence="3">M34</strain>
    </source>
</reference>
<comment type="caution">
    <text evidence="3">The sequence shown here is derived from an EMBL/GenBank/DDBJ whole genome shotgun (WGS) entry which is preliminary data.</text>
</comment>
<accession>A0A8H7TMD0</accession>
<gene>
    <name evidence="3" type="ORF">IFR04_005357</name>
</gene>
<feature type="region of interest" description="Disordered" evidence="2">
    <location>
        <begin position="286"/>
        <end position="329"/>
    </location>
</feature>
<keyword evidence="1" id="KW-0175">Coiled coil</keyword>
<name>A0A8H7TMD0_9HELO</name>
<dbReference type="EMBL" id="JAFJYH010000064">
    <property type="protein sequence ID" value="KAG4421518.1"/>
    <property type="molecule type" value="Genomic_DNA"/>
</dbReference>
<proteinExistence type="predicted"/>
<dbReference type="Proteomes" id="UP000664132">
    <property type="component" value="Unassembled WGS sequence"/>
</dbReference>
<protein>
    <submittedName>
        <fullName evidence="3">Uncharacterized protein</fullName>
    </submittedName>
</protein>
<evidence type="ECO:0000256" key="2">
    <source>
        <dbReference type="SAM" id="MobiDB-lite"/>
    </source>
</evidence>
<keyword evidence="4" id="KW-1185">Reference proteome</keyword>
<sequence>MRLWLSRIQVVTEGSSNIYSAASAAGQKYGVIAYNLERCHPEARKLHPNASSCIQRRTAEYNAWNVLINQGCHFPGGNPIEDELRSASKILAQQDVTIAKKNTEIIELKKEVEVTTERLVNAALSADVAKIEDQDIRALKKRLINETNQNVKYSILTENINTKLENIKAELEEKNSSFNNLLVHTDRVIDARNKEIEELKEQLHAANNGAGGLDTLKKEILGLKNTLKQREGELKAIKTTVFSANKDKFASIKKTNGLKRKVKELGGDVSDYVAEGEDVGNVQARASAGYPSSEGAKSGIDAGEAHDGSDAKPSVSEQTIGADSKCVKV</sequence>
<dbReference type="AlphaFoldDB" id="A0A8H7TMD0"/>
<organism evidence="3 4">
    <name type="scientific">Cadophora malorum</name>
    <dbReference type="NCBI Taxonomy" id="108018"/>
    <lineage>
        <taxon>Eukaryota</taxon>
        <taxon>Fungi</taxon>
        <taxon>Dikarya</taxon>
        <taxon>Ascomycota</taxon>
        <taxon>Pezizomycotina</taxon>
        <taxon>Leotiomycetes</taxon>
        <taxon>Helotiales</taxon>
        <taxon>Ploettnerulaceae</taxon>
        <taxon>Cadophora</taxon>
    </lineage>
</organism>
<evidence type="ECO:0000313" key="3">
    <source>
        <dbReference type="EMBL" id="KAG4421518.1"/>
    </source>
</evidence>
<feature type="coiled-coil region" evidence="1">
    <location>
        <begin position="157"/>
        <end position="233"/>
    </location>
</feature>
<evidence type="ECO:0000313" key="4">
    <source>
        <dbReference type="Proteomes" id="UP000664132"/>
    </source>
</evidence>